<feature type="region of interest" description="Disordered" evidence="1">
    <location>
        <begin position="1"/>
        <end position="20"/>
    </location>
</feature>
<protein>
    <submittedName>
        <fullName evidence="2">Uncharacterized protein</fullName>
    </submittedName>
</protein>
<gene>
    <name evidence="2" type="ORF">O3P69_016995</name>
</gene>
<organism evidence="2 3">
    <name type="scientific">Scylla paramamosain</name>
    <name type="common">Mud crab</name>
    <dbReference type="NCBI Taxonomy" id="85552"/>
    <lineage>
        <taxon>Eukaryota</taxon>
        <taxon>Metazoa</taxon>
        <taxon>Ecdysozoa</taxon>
        <taxon>Arthropoda</taxon>
        <taxon>Crustacea</taxon>
        <taxon>Multicrustacea</taxon>
        <taxon>Malacostraca</taxon>
        <taxon>Eumalacostraca</taxon>
        <taxon>Eucarida</taxon>
        <taxon>Decapoda</taxon>
        <taxon>Pleocyemata</taxon>
        <taxon>Brachyura</taxon>
        <taxon>Eubrachyura</taxon>
        <taxon>Portunoidea</taxon>
        <taxon>Portunidae</taxon>
        <taxon>Portuninae</taxon>
        <taxon>Scylla</taxon>
    </lineage>
</organism>
<feature type="region of interest" description="Disordered" evidence="1">
    <location>
        <begin position="54"/>
        <end position="148"/>
    </location>
</feature>
<dbReference type="Proteomes" id="UP001487740">
    <property type="component" value="Unassembled WGS sequence"/>
</dbReference>
<accession>A0AAW0TXY3</accession>
<sequence>MAAMRCAAGREVGPGESRARIRGRVSGVALPPVTARTPPLPVRLMLRRCRLHGVQRVSGGTGRRPSSARRHAAPPPAAAVSAESRTMTPTTQRRDQRPAMSGPGRAPLGGCCNMALLPASGGGPQPSPAPPGPPHTSVHSCLHTKQSS</sequence>
<dbReference type="EMBL" id="JARAKH010000024">
    <property type="protein sequence ID" value="KAK8391022.1"/>
    <property type="molecule type" value="Genomic_DNA"/>
</dbReference>
<evidence type="ECO:0000313" key="2">
    <source>
        <dbReference type="EMBL" id="KAK8391022.1"/>
    </source>
</evidence>
<feature type="compositionally biased region" description="Polar residues" evidence="1">
    <location>
        <begin position="137"/>
        <end position="148"/>
    </location>
</feature>
<name>A0AAW0TXY3_SCYPA</name>
<feature type="compositionally biased region" description="Pro residues" evidence="1">
    <location>
        <begin position="125"/>
        <end position="134"/>
    </location>
</feature>
<keyword evidence="3" id="KW-1185">Reference proteome</keyword>
<reference evidence="2 3" key="1">
    <citation type="submission" date="2023-03" db="EMBL/GenBank/DDBJ databases">
        <title>High-quality genome of Scylla paramamosain provides insights in environmental adaptation.</title>
        <authorList>
            <person name="Zhang L."/>
        </authorList>
    </citation>
    <scope>NUCLEOTIDE SEQUENCE [LARGE SCALE GENOMIC DNA]</scope>
    <source>
        <strain evidence="2">LZ_2023a</strain>
        <tissue evidence="2">Muscle</tissue>
    </source>
</reference>
<comment type="caution">
    <text evidence="2">The sequence shown here is derived from an EMBL/GenBank/DDBJ whole genome shotgun (WGS) entry which is preliminary data.</text>
</comment>
<proteinExistence type="predicted"/>
<dbReference type="AlphaFoldDB" id="A0AAW0TXY3"/>
<evidence type="ECO:0000256" key="1">
    <source>
        <dbReference type="SAM" id="MobiDB-lite"/>
    </source>
</evidence>
<evidence type="ECO:0000313" key="3">
    <source>
        <dbReference type="Proteomes" id="UP001487740"/>
    </source>
</evidence>